<dbReference type="SUPFAM" id="SSF56327">
    <property type="entry name" value="LDH C-terminal domain-like"/>
    <property type="match status" value="1"/>
</dbReference>
<dbReference type="AlphaFoldDB" id="A0A3P7E2D4"/>
<evidence type="ECO:0000256" key="2">
    <source>
        <dbReference type="ARBA" id="ARBA00006054"/>
    </source>
</evidence>
<evidence type="ECO:0000259" key="7">
    <source>
        <dbReference type="Pfam" id="PF00056"/>
    </source>
</evidence>
<feature type="domain" description="Lactate/malate dehydrogenase N-terminal" evidence="7">
    <location>
        <begin position="181"/>
        <end position="225"/>
    </location>
</feature>
<dbReference type="GO" id="GO:0004459">
    <property type="term" value="F:L-lactate dehydrogenase (NAD+) activity"/>
    <property type="evidence" value="ECO:0007669"/>
    <property type="project" value="UniProtKB-EC"/>
</dbReference>
<evidence type="ECO:0000259" key="8">
    <source>
        <dbReference type="Pfam" id="PF02866"/>
    </source>
</evidence>
<evidence type="ECO:0000256" key="6">
    <source>
        <dbReference type="RuleBase" id="RU000496"/>
    </source>
</evidence>
<dbReference type="OrthoDB" id="5405561at2759"/>
<evidence type="ECO:0000256" key="4">
    <source>
        <dbReference type="ARBA" id="ARBA00023002"/>
    </source>
</evidence>
<dbReference type="PRINTS" id="PR00086">
    <property type="entry name" value="LLDHDRGNASE"/>
</dbReference>
<evidence type="ECO:0000256" key="3">
    <source>
        <dbReference type="ARBA" id="ARBA00012967"/>
    </source>
</evidence>
<name>A0A3P7E2D4_SCHSO</name>
<dbReference type="PANTHER" id="PTHR43128:SF16">
    <property type="entry name" value="L-LACTATE DEHYDROGENASE"/>
    <property type="match status" value="1"/>
</dbReference>
<evidence type="ECO:0000256" key="5">
    <source>
        <dbReference type="ARBA" id="ARBA00023027"/>
    </source>
</evidence>
<dbReference type="PROSITE" id="PS00064">
    <property type="entry name" value="L_LDH"/>
    <property type="match status" value="1"/>
</dbReference>
<dbReference type="Proteomes" id="UP000275846">
    <property type="component" value="Unassembled WGS sequence"/>
</dbReference>
<reference evidence="9 10" key="1">
    <citation type="submission" date="2018-11" db="EMBL/GenBank/DDBJ databases">
        <authorList>
            <consortium name="Pathogen Informatics"/>
        </authorList>
    </citation>
    <scope>NUCLEOTIDE SEQUENCE [LARGE SCALE GENOMIC DNA]</scope>
    <source>
        <strain evidence="9 10">NST_G2</strain>
    </source>
</reference>
<gene>
    <name evidence="9" type="ORF">SSLN_LOCUS6449</name>
</gene>
<dbReference type="EMBL" id="UYSU01033694">
    <property type="protein sequence ID" value="VDL92834.1"/>
    <property type="molecule type" value="Genomic_DNA"/>
</dbReference>
<dbReference type="Pfam" id="PF00056">
    <property type="entry name" value="Ldh_1_N"/>
    <property type="match status" value="2"/>
</dbReference>
<evidence type="ECO:0000313" key="10">
    <source>
        <dbReference type="Proteomes" id="UP000275846"/>
    </source>
</evidence>
<dbReference type="InterPro" id="IPR001236">
    <property type="entry name" value="Lactate/malate_DH_N"/>
</dbReference>
<feature type="domain" description="Lactate/malate dehydrogenase N-terminal" evidence="7">
    <location>
        <begin position="107"/>
        <end position="164"/>
    </location>
</feature>
<dbReference type="GO" id="GO:0006089">
    <property type="term" value="P:lactate metabolic process"/>
    <property type="evidence" value="ECO:0007669"/>
    <property type="project" value="TreeGrafter"/>
</dbReference>
<organism evidence="9 10">
    <name type="scientific">Schistocephalus solidus</name>
    <name type="common">Tapeworm</name>
    <dbReference type="NCBI Taxonomy" id="70667"/>
    <lineage>
        <taxon>Eukaryota</taxon>
        <taxon>Metazoa</taxon>
        <taxon>Spiralia</taxon>
        <taxon>Lophotrochozoa</taxon>
        <taxon>Platyhelminthes</taxon>
        <taxon>Cestoda</taxon>
        <taxon>Eucestoda</taxon>
        <taxon>Diphyllobothriidea</taxon>
        <taxon>Diphyllobothriidae</taxon>
        <taxon>Schistocephalus</taxon>
    </lineage>
</organism>
<dbReference type="InterPro" id="IPR022383">
    <property type="entry name" value="Lactate/malate_DH_C"/>
</dbReference>
<dbReference type="InterPro" id="IPR001557">
    <property type="entry name" value="L-lactate/malate_DH"/>
</dbReference>
<keyword evidence="5 6" id="KW-0520">NAD</keyword>
<sequence length="403" mass="44758">MAETDHLRGHPFKLQRKPFSWRMNRLKIFNLLSFNYCRFSNAGANCMPQAVWFLNQHLVHTTSFCKSSHADSEKTPNETKFFHLNGDRTFSGLFNPFTENQMRKPKTKVSVIGSGSVGAAIAFSIMTQSISDALALIDCDEKRVTGELLDLQQCSQFVDHCFISGGKGKVIRYYSRFVQIILIRVVPEIVKHSPNCIIVVVSNPVDILTHAVWRLSGFPKHRVLGSGTLLDSARFRYLIGRKFGIAPASVHAYIIGEHGDSSVAVWSKISVGGLNLADIYPKFGHEDDPKRFADIHRDVASYGFLSTSAYKIIQMKGYTSWAIGLSCATLCNALLHDRHTILPVSTNVKGLFGIDYEVFLSMPCVISSGGVMSIVNLDLSEKEMQMFKTSAGILHAASSGLLW</sequence>
<keyword evidence="4 6" id="KW-0560">Oxidoreductase</keyword>
<protein>
    <recommendedName>
        <fullName evidence="3 6">L-lactate dehydrogenase</fullName>
        <ecNumber evidence="3 6">1.1.1.27</ecNumber>
    </recommendedName>
</protein>
<dbReference type="PANTHER" id="PTHR43128">
    <property type="entry name" value="L-2-HYDROXYCARBOXYLATE DEHYDROGENASE (NAD(P)(+))"/>
    <property type="match status" value="1"/>
</dbReference>
<keyword evidence="10" id="KW-1185">Reference proteome</keyword>
<accession>A0A3P7E2D4</accession>
<dbReference type="InterPro" id="IPR018177">
    <property type="entry name" value="L-lactate_DH_AS"/>
</dbReference>
<proteinExistence type="inferred from homology"/>
<dbReference type="UniPathway" id="UPA00554">
    <property type="reaction ID" value="UER00611"/>
</dbReference>
<dbReference type="Gene3D" id="3.90.110.10">
    <property type="entry name" value="Lactate dehydrogenase/glycoside hydrolase, family 4, C-terminal"/>
    <property type="match status" value="1"/>
</dbReference>
<dbReference type="InterPro" id="IPR015955">
    <property type="entry name" value="Lactate_DH/Glyco_Ohase_4_C"/>
</dbReference>
<dbReference type="Pfam" id="PF02866">
    <property type="entry name" value="Ldh_1_C"/>
    <property type="match status" value="1"/>
</dbReference>
<dbReference type="InterPro" id="IPR036291">
    <property type="entry name" value="NAD(P)-bd_dom_sf"/>
</dbReference>
<evidence type="ECO:0000313" key="9">
    <source>
        <dbReference type="EMBL" id="VDL92834.1"/>
    </source>
</evidence>
<dbReference type="Gene3D" id="3.40.50.720">
    <property type="entry name" value="NAD(P)-binding Rossmann-like Domain"/>
    <property type="match status" value="2"/>
</dbReference>
<comment type="pathway">
    <text evidence="1 6">Fermentation; pyruvate fermentation to lactate; (S)-lactate from pyruvate: step 1/1.</text>
</comment>
<dbReference type="STRING" id="70667.A0A3P7E2D4"/>
<comment type="similarity">
    <text evidence="2">Belongs to the LDH/MDH superfamily. LDH family.</text>
</comment>
<comment type="catalytic activity">
    <reaction evidence="6">
        <text>(S)-lactate + NAD(+) = pyruvate + NADH + H(+)</text>
        <dbReference type="Rhea" id="RHEA:23444"/>
        <dbReference type="ChEBI" id="CHEBI:15361"/>
        <dbReference type="ChEBI" id="CHEBI:15378"/>
        <dbReference type="ChEBI" id="CHEBI:16651"/>
        <dbReference type="ChEBI" id="CHEBI:57540"/>
        <dbReference type="ChEBI" id="CHEBI:57945"/>
        <dbReference type="EC" id="1.1.1.27"/>
    </reaction>
</comment>
<feature type="domain" description="Lactate/malate dehydrogenase C-terminal" evidence="8">
    <location>
        <begin position="228"/>
        <end position="396"/>
    </location>
</feature>
<dbReference type="SUPFAM" id="SSF51735">
    <property type="entry name" value="NAD(P)-binding Rossmann-fold domains"/>
    <property type="match status" value="1"/>
</dbReference>
<evidence type="ECO:0000256" key="1">
    <source>
        <dbReference type="ARBA" id="ARBA00004843"/>
    </source>
</evidence>
<dbReference type="EC" id="1.1.1.27" evidence="3 6"/>